<organism evidence="3 4">
    <name type="scientific">Bordetella ansorpii</name>
    <dbReference type="NCBI Taxonomy" id="288768"/>
    <lineage>
        <taxon>Bacteria</taxon>
        <taxon>Pseudomonadati</taxon>
        <taxon>Pseudomonadota</taxon>
        <taxon>Betaproteobacteria</taxon>
        <taxon>Burkholderiales</taxon>
        <taxon>Alcaligenaceae</taxon>
        <taxon>Bordetella</taxon>
    </lineage>
</organism>
<accession>A0A157KD41</accession>
<feature type="transmembrane region" description="Helical" evidence="2">
    <location>
        <begin position="220"/>
        <end position="240"/>
    </location>
</feature>
<sequence>MASTLHVRSLPRPAIPDDIQGIPDVFITRCLCFGFAAMLLVPAVMLTVYFPSEPTGQTGLGMLLLLGLLVLGLYGMVGYFGVAGARAGRAWLRVDRAGVYAGHGIEPGQADEFSLEWKDMAIDRNLVYDVSASSPAGGRAPASYLRYWRRQPDGSLAEGSLNLSLAVGLHCIRFSNHDALMRAILQHIARQPGLRIDGNLFVDAGFNPETWEVRKGPRRAMWVGTLAMLAIVFGLASLMIDWPPAAIALGTLVLFVIGMAVSVSTWRSTYAHTQGIFVFGEPAATPQAPVVQHARPRPAGPRIQAKASHIPRKRSRK</sequence>
<dbReference type="OrthoDB" id="9033061at2"/>
<dbReference type="RefSeq" id="WP_066406800.1">
    <property type="nucleotide sequence ID" value="NZ_FKBS01000006.1"/>
</dbReference>
<keyword evidence="2" id="KW-0812">Transmembrane</keyword>
<feature type="transmembrane region" description="Helical" evidence="2">
    <location>
        <begin position="246"/>
        <end position="266"/>
    </location>
</feature>
<gene>
    <name evidence="3" type="ORF">SAMEA1982600_00299</name>
</gene>
<reference evidence="3 4" key="1">
    <citation type="submission" date="2016-03" db="EMBL/GenBank/DDBJ databases">
        <authorList>
            <consortium name="Pathogen Informatics"/>
        </authorList>
    </citation>
    <scope>NUCLEOTIDE SEQUENCE [LARGE SCALE GENOMIC DNA]</scope>
    <source>
        <strain evidence="3 4">NCTC13364</strain>
    </source>
</reference>
<dbReference type="EMBL" id="FKBS01000006">
    <property type="protein sequence ID" value="SAH82418.1"/>
    <property type="molecule type" value="Genomic_DNA"/>
</dbReference>
<evidence type="ECO:0000256" key="1">
    <source>
        <dbReference type="SAM" id="MobiDB-lite"/>
    </source>
</evidence>
<keyword evidence="2" id="KW-0472">Membrane</keyword>
<protein>
    <submittedName>
        <fullName evidence="3">Uncharacterized protein</fullName>
    </submittedName>
</protein>
<evidence type="ECO:0000313" key="3">
    <source>
        <dbReference type="EMBL" id="SAH82418.1"/>
    </source>
</evidence>
<feature type="transmembrane region" description="Helical" evidence="2">
    <location>
        <begin position="30"/>
        <end position="50"/>
    </location>
</feature>
<evidence type="ECO:0000256" key="2">
    <source>
        <dbReference type="SAM" id="Phobius"/>
    </source>
</evidence>
<keyword evidence="2" id="KW-1133">Transmembrane helix</keyword>
<feature type="transmembrane region" description="Helical" evidence="2">
    <location>
        <begin position="62"/>
        <end position="83"/>
    </location>
</feature>
<evidence type="ECO:0000313" key="4">
    <source>
        <dbReference type="Proteomes" id="UP000077037"/>
    </source>
</evidence>
<feature type="region of interest" description="Disordered" evidence="1">
    <location>
        <begin position="292"/>
        <end position="317"/>
    </location>
</feature>
<name>A0A157KD41_9BORD</name>
<proteinExistence type="predicted"/>
<dbReference type="Proteomes" id="UP000077037">
    <property type="component" value="Unassembled WGS sequence"/>
</dbReference>
<dbReference type="AlphaFoldDB" id="A0A157KD41"/>